<dbReference type="EMBL" id="SDMP01000019">
    <property type="protein sequence ID" value="RYQ91809.1"/>
    <property type="molecule type" value="Genomic_DNA"/>
</dbReference>
<name>A0A444XPZ7_ARAHY</name>
<keyword evidence="2" id="KW-1185">Reference proteome</keyword>
<comment type="caution">
    <text evidence="1">The sequence shown here is derived from an EMBL/GenBank/DDBJ whole genome shotgun (WGS) entry which is preliminary data.</text>
</comment>
<sequence>MGHEKLRMMNLPSGPFSFFLQRNAFFLPIISGPSVVSLSLPPLSQHLQIRVGIDVNCLLARRWFLDFYGWQK</sequence>
<organism evidence="1 2">
    <name type="scientific">Arachis hypogaea</name>
    <name type="common">Peanut</name>
    <dbReference type="NCBI Taxonomy" id="3818"/>
    <lineage>
        <taxon>Eukaryota</taxon>
        <taxon>Viridiplantae</taxon>
        <taxon>Streptophyta</taxon>
        <taxon>Embryophyta</taxon>
        <taxon>Tracheophyta</taxon>
        <taxon>Spermatophyta</taxon>
        <taxon>Magnoliopsida</taxon>
        <taxon>eudicotyledons</taxon>
        <taxon>Gunneridae</taxon>
        <taxon>Pentapetalae</taxon>
        <taxon>rosids</taxon>
        <taxon>fabids</taxon>
        <taxon>Fabales</taxon>
        <taxon>Fabaceae</taxon>
        <taxon>Papilionoideae</taxon>
        <taxon>50 kb inversion clade</taxon>
        <taxon>dalbergioids sensu lato</taxon>
        <taxon>Dalbergieae</taxon>
        <taxon>Pterocarpus clade</taxon>
        <taxon>Arachis</taxon>
    </lineage>
</organism>
<proteinExistence type="predicted"/>
<evidence type="ECO:0000313" key="1">
    <source>
        <dbReference type="EMBL" id="RYQ91809.1"/>
    </source>
</evidence>
<gene>
    <name evidence="1" type="ORF">Ahy_B09g097840</name>
</gene>
<reference evidence="1 2" key="1">
    <citation type="submission" date="2019-01" db="EMBL/GenBank/DDBJ databases">
        <title>Sequencing of cultivated peanut Arachis hypogaea provides insights into genome evolution and oil improvement.</title>
        <authorList>
            <person name="Chen X."/>
        </authorList>
    </citation>
    <scope>NUCLEOTIDE SEQUENCE [LARGE SCALE GENOMIC DNA]</scope>
    <source>
        <strain evidence="2">cv. Fuhuasheng</strain>
        <tissue evidence="1">Leaves</tissue>
    </source>
</reference>
<dbReference type="Proteomes" id="UP000289738">
    <property type="component" value="Chromosome B09"/>
</dbReference>
<dbReference type="AlphaFoldDB" id="A0A444XPZ7"/>
<accession>A0A444XPZ7</accession>
<protein>
    <submittedName>
        <fullName evidence="1">Uncharacterized protein</fullName>
    </submittedName>
</protein>
<evidence type="ECO:0000313" key="2">
    <source>
        <dbReference type="Proteomes" id="UP000289738"/>
    </source>
</evidence>